<evidence type="ECO:0000313" key="1">
    <source>
        <dbReference type="EMBL" id="KAK0042591.1"/>
    </source>
</evidence>
<protein>
    <submittedName>
        <fullName evidence="1">Glutamate receptor ionotropic NMDA 3A</fullName>
    </submittedName>
</protein>
<dbReference type="EMBL" id="JASAOG010000237">
    <property type="protein sequence ID" value="KAK0042591.1"/>
    <property type="molecule type" value="Genomic_DNA"/>
</dbReference>
<feature type="non-terminal residue" evidence="1">
    <location>
        <position position="1"/>
    </location>
</feature>
<dbReference type="AlphaFoldDB" id="A0AAD8EXC8"/>
<name>A0AAD8EXC8_BIOPF</name>
<sequence>ALVRTNMYGLTGQVAFDDDGFLNMSKFHVRNLVYDGRQSVWQDIGCVQGKEVRPFGIIWPGDAKSLK</sequence>
<reference evidence="1" key="1">
    <citation type="journal article" date="2023" name="PLoS Negl. Trop. Dis.">
        <title>A genome sequence for Biomphalaria pfeifferi, the major vector snail for the human-infecting parasite Schistosoma mansoni.</title>
        <authorList>
            <person name="Bu L."/>
            <person name="Lu L."/>
            <person name="Laidemitt M.R."/>
            <person name="Zhang S.M."/>
            <person name="Mutuku M."/>
            <person name="Mkoji G."/>
            <person name="Steinauer M."/>
            <person name="Loker E.S."/>
        </authorList>
    </citation>
    <scope>NUCLEOTIDE SEQUENCE</scope>
    <source>
        <strain evidence="1">KasaAsao</strain>
    </source>
</reference>
<proteinExistence type="predicted"/>
<accession>A0AAD8EXC8</accession>
<comment type="caution">
    <text evidence="1">The sequence shown here is derived from an EMBL/GenBank/DDBJ whole genome shotgun (WGS) entry which is preliminary data.</text>
</comment>
<keyword evidence="1" id="KW-0675">Receptor</keyword>
<gene>
    <name evidence="1" type="ORF">Bpfe_027966</name>
</gene>
<keyword evidence="2" id="KW-1185">Reference proteome</keyword>
<evidence type="ECO:0000313" key="2">
    <source>
        <dbReference type="Proteomes" id="UP001233172"/>
    </source>
</evidence>
<reference evidence="1" key="2">
    <citation type="submission" date="2023-04" db="EMBL/GenBank/DDBJ databases">
        <authorList>
            <person name="Bu L."/>
            <person name="Lu L."/>
            <person name="Laidemitt M.R."/>
            <person name="Zhang S.M."/>
            <person name="Mutuku M."/>
            <person name="Mkoji G."/>
            <person name="Steinauer M."/>
            <person name="Loker E.S."/>
        </authorList>
    </citation>
    <scope>NUCLEOTIDE SEQUENCE</scope>
    <source>
        <strain evidence="1">KasaAsao</strain>
        <tissue evidence="1">Whole Snail</tissue>
    </source>
</reference>
<dbReference type="Proteomes" id="UP001233172">
    <property type="component" value="Unassembled WGS sequence"/>
</dbReference>
<organism evidence="1 2">
    <name type="scientific">Biomphalaria pfeifferi</name>
    <name type="common">Bloodfluke planorb</name>
    <name type="synonym">Freshwater snail</name>
    <dbReference type="NCBI Taxonomy" id="112525"/>
    <lineage>
        <taxon>Eukaryota</taxon>
        <taxon>Metazoa</taxon>
        <taxon>Spiralia</taxon>
        <taxon>Lophotrochozoa</taxon>
        <taxon>Mollusca</taxon>
        <taxon>Gastropoda</taxon>
        <taxon>Heterobranchia</taxon>
        <taxon>Euthyneura</taxon>
        <taxon>Panpulmonata</taxon>
        <taxon>Hygrophila</taxon>
        <taxon>Lymnaeoidea</taxon>
        <taxon>Planorbidae</taxon>
        <taxon>Biomphalaria</taxon>
    </lineage>
</organism>
<feature type="non-terminal residue" evidence="1">
    <location>
        <position position="67"/>
    </location>
</feature>